<feature type="transmembrane region" description="Helical" evidence="10">
    <location>
        <begin position="84"/>
        <end position="104"/>
    </location>
</feature>
<dbReference type="PRINTS" id="PR00783">
    <property type="entry name" value="MINTRINSICP"/>
</dbReference>
<gene>
    <name evidence="11" type="ORF">AGABI1DRAFT_114360</name>
</gene>
<evidence type="ECO:0000256" key="1">
    <source>
        <dbReference type="ARBA" id="ARBA00004141"/>
    </source>
</evidence>
<dbReference type="STRING" id="597362.K5X6E6"/>
<dbReference type="InterPro" id="IPR022357">
    <property type="entry name" value="MIP_CS"/>
</dbReference>
<dbReference type="PANTHER" id="PTHR43829">
    <property type="entry name" value="AQUAPORIN OR AQUAGLYCEROPORIN RELATED"/>
    <property type="match status" value="1"/>
</dbReference>
<keyword evidence="4 8" id="KW-0812">Transmembrane</keyword>
<evidence type="ECO:0000256" key="3">
    <source>
        <dbReference type="ARBA" id="ARBA00022448"/>
    </source>
</evidence>
<evidence type="ECO:0000256" key="2">
    <source>
        <dbReference type="ARBA" id="ARBA00006175"/>
    </source>
</evidence>
<evidence type="ECO:0000256" key="5">
    <source>
        <dbReference type="ARBA" id="ARBA00022737"/>
    </source>
</evidence>
<dbReference type="Pfam" id="PF00230">
    <property type="entry name" value="MIP"/>
    <property type="match status" value="1"/>
</dbReference>
<dbReference type="HOGENOM" id="CLU_020019_6_1_1"/>
<evidence type="ECO:0000313" key="12">
    <source>
        <dbReference type="Proteomes" id="UP000008493"/>
    </source>
</evidence>
<comment type="subcellular location">
    <subcellularLocation>
        <location evidence="1">Membrane</location>
        <topology evidence="1">Multi-pass membrane protein</topology>
    </subcellularLocation>
</comment>
<name>K5X6E6_AGABU</name>
<dbReference type="InterPro" id="IPR023271">
    <property type="entry name" value="Aquaporin-like"/>
</dbReference>
<dbReference type="EMBL" id="JH971391">
    <property type="protein sequence ID" value="EKM78763.1"/>
    <property type="molecule type" value="Genomic_DNA"/>
</dbReference>
<sequence>MELWGELIGCFLYSYLAIGSGVAQLNARVMEQPILTSGPIQVGFAIVFGIVSCTSTANSVSPAHCNPSVTIAHVLFRGFSPYKAPFYVAIQILGGYLACMAVYYQNFHLFKQIEEVLREQRVLDQIQYTVAGPSGVFAFYRLPGQSHWQAWLNEFITSMAAYTVLWATTDPSNPLVPPRLGVWVGAFAFGVAIWSFGTIMNTSRDLGGRFWAMTIWGTRASAGGYAAITSLTNIEAAIVAVFLYEVFMIDSRRVVNLDSLEHSRLLKNRLNYTPDKRKKRDDAEKTVDHSNEQTSSGASSGTTLP</sequence>
<feature type="transmembrane region" description="Helical" evidence="10">
    <location>
        <begin position="180"/>
        <end position="202"/>
    </location>
</feature>
<dbReference type="InterPro" id="IPR000425">
    <property type="entry name" value="MIP"/>
</dbReference>
<evidence type="ECO:0000256" key="7">
    <source>
        <dbReference type="ARBA" id="ARBA00023136"/>
    </source>
</evidence>
<dbReference type="KEGG" id="abp:AGABI1DRAFT114360"/>
<dbReference type="GO" id="GO:0015250">
    <property type="term" value="F:water channel activity"/>
    <property type="evidence" value="ECO:0007669"/>
    <property type="project" value="TreeGrafter"/>
</dbReference>
<dbReference type="PANTHER" id="PTHR43829:SF14">
    <property type="entry name" value="AQUAPORIN 3"/>
    <property type="match status" value="1"/>
</dbReference>
<keyword evidence="3 8" id="KW-0813">Transport</keyword>
<keyword evidence="12" id="KW-1185">Reference proteome</keyword>
<feature type="region of interest" description="Disordered" evidence="9">
    <location>
        <begin position="275"/>
        <end position="305"/>
    </location>
</feature>
<dbReference type="GO" id="GO:0005886">
    <property type="term" value="C:plasma membrane"/>
    <property type="evidence" value="ECO:0007669"/>
    <property type="project" value="TreeGrafter"/>
</dbReference>
<dbReference type="GO" id="GO:0015254">
    <property type="term" value="F:glycerol channel activity"/>
    <property type="evidence" value="ECO:0007669"/>
    <property type="project" value="TreeGrafter"/>
</dbReference>
<evidence type="ECO:0000256" key="6">
    <source>
        <dbReference type="ARBA" id="ARBA00022989"/>
    </source>
</evidence>
<dbReference type="eggNOG" id="KOG0224">
    <property type="taxonomic scope" value="Eukaryota"/>
</dbReference>
<evidence type="ECO:0000256" key="10">
    <source>
        <dbReference type="SAM" id="Phobius"/>
    </source>
</evidence>
<feature type="transmembrane region" description="Helical" evidence="10">
    <location>
        <begin position="222"/>
        <end position="244"/>
    </location>
</feature>
<keyword evidence="5" id="KW-0677">Repeat</keyword>
<evidence type="ECO:0000313" key="11">
    <source>
        <dbReference type="EMBL" id="EKM78763.1"/>
    </source>
</evidence>
<dbReference type="InParanoid" id="K5X6E6"/>
<evidence type="ECO:0000256" key="9">
    <source>
        <dbReference type="SAM" id="MobiDB-lite"/>
    </source>
</evidence>
<dbReference type="RefSeq" id="XP_007330571.1">
    <property type="nucleotide sequence ID" value="XM_007330509.1"/>
</dbReference>
<keyword evidence="6 10" id="KW-1133">Transmembrane helix</keyword>
<feature type="compositionally biased region" description="Basic and acidic residues" evidence="9">
    <location>
        <begin position="280"/>
        <end position="291"/>
    </location>
</feature>
<evidence type="ECO:0000256" key="8">
    <source>
        <dbReference type="RuleBase" id="RU000477"/>
    </source>
</evidence>
<keyword evidence="7 10" id="KW-0472">Membrane</keyword>
<evidence type="ECO:0000256" key="4">
    <source>
        <dbReference type="ARBA" id="ARBA00022692"/>
    </source>
</evidence>
<dbReference type="AlphaFoldDB" id="K5X6E6"/>
<feature type="compositionally biased region" description="Polar residues" evidence="9">
    <location>
        <begin position="292"/>
        <end position="305"/>
    </location>
</feature>
<dbReference type="GeneID" id="18824300"/>
<dbReference type="Gene3D" id="1.20.1080.10">
    <property type="entry name" value="Glycerol uptake facilitator protein"/>
    <property type="match status" value="1"/>
</dbReference>
<proteinExistence type="inferred from homology"/>
<dbReference type="PROSITE" id="PS00221">
    <property type="entry name" value="MIP"/>
    <property type="match status" value="1"/>
</dbReference>
<accession>K5X6E6</accession>
<feature type="transmembrane region" description="Helical" evidence="10">
    <location>
        <begin position="12"/>
        <end position="30"/>
    </location>
</feature>
<evidence type="ECO:0008006" key="13">
    <source>
        <dbReference type="Google" id="ProtNLM"/>
    </source>
</evidence>
<reference evidence="12" key="1">
    <citation type="journal article" date="2012" name="Proc. Natl. Acad. Sci. U.S.A.">
        <title>Genome sequence of the button mushroom Agaricus bisporus reveals mechanisms governing adaptation to a humic-rich ecological niche.</title>
        <authorList>
            <person name="Morin E."/>
            <person name="Kohler A."/>
            <person name="Baker A.R."/>
            <person name="Foulongne-Oriol M."/>
            <person name="Lombard V."/>
            <person name="Nagy L.G."/>
            <person name="Ohm R.A."/>
            <person name="Patyshakuliyeva A."/>
            <person name="Brun A."/>
            <person name="Aerts A.L."/>
            <person name="Bailey A.M."/>
            <person name="Billette C."/>
            <person name="Coutinho P.M."/>
            <person name="Deakin G."/>
            <person name="Doddapaneni H."/>
            <person name="Floudas D."/>
            <person name="Grimwood J."/>
            <person name="Hilden K."/>
            <person name="Kuees U."/>
            <person name="LaButti K.M."/>
            <person name="Lapidus A."/>
            <person name="Lindquist E.A."/>
            <person name="Lucas S.M."/>
            <person name="Murat C."/>
            <person name="Riley R.W."/>
            <person name="Salamov A.A."/>
            <person name="Schmutz J."/>
            <person name="Subramanian V."/>
            <person name="Woesten H.A.B."/>
            <person name="Xu J."/>
            <person name="Eastwood D.C."/>
            <person name="Foster G.D."/>
            <person name="Sonnenberg A.S."/>
            <person name="Cullen D."/>
            <person name="de Vries R.P."/>
            <person name="Lundell T."/>
            <person name="Hibbett D.S."/>
            <person name="Henrissat B."/>
            <person name="Burton K.S."/>
            <person name="Kerrigan R.W."/>
            <person name="Challen M.P."/>
            <person name="Grigoriev I.V."/>
            <person name="Martin F."/>
        </authorList>
    </citation>
    <scope>NUCLEOTIDE SEQUENCE [LARGE SCALE GENOMIC DNA]</scope>
    <source>
        <strain evidence="12">JB137-S8 / ATCC MYA-4627 / FGSC 10392</strain>
    </source>
</reference>
<feature type="transmembrane region" description="Helical" evidence="10">
    <location>
        <begin position="42"/>
        <end position="64"/>
    </location>
</feature>
<protein>
    <recommendedName>
        <fullName evidence="13">Aquaporin</fullName>
    </recommendedName>
</protein>
<dbReference type="Proteomes" id="UP000008493">
    <property type="component" value="Unassembled WGS sequence"/>
</dbReference>
<dbReference type="OMA" id="YAFGITF"/>
<dbReference type="OrthoDB" id="3222at2759"/>
<dbReference type="SUPFAM" id="SSF81338">
    <property type="entry name" value="Aquaporin-like"/>
    <property type="match status" value="1"/>
</dbReference>
<comment type="similarity">
    <text evidence="2 8">Belongs to the MIP/aquaporin (TC 1.A.8) family.</text>
</comment>
<dbReference type="InterPro" id="IPR050363">
    <property type="entry name" value="MIP/Aquaporin"/>
</dbReference>
<feature type="transmembrane region" description="Helical" evidence="10">
    <location>
        <begin position="148"/>
        <end position="168"/>
    </location>
</feature>
<organism evidence="11 12">
    <name type="scientific">Agaricus bisporus var. burnettii (strain JB137-S8 / ATCC MYA-4627 / FGSC 10392)</name>
    <name type="common">White button mushroom</name>
    <dbReference type="NCBI Taxonomy" id="597362"/>
    <lineage>
        <taxon>Eukaryota</taxon>
        <taxon>Fungi</taxon>
        <taxon>Dikarya</taxon>
        <taxon>Basidiomycota</taxon>
        <taxon>Agaricomycotina</taxon>
        <taxon>Agaricomycetes</taxon>
        <taxon>Agaricomycetidae</taxon>
        <taxon>Agaricales</taxon>
        <taxon>Agaricineae</taxon>
        <taxon>Agaricaceae</taxon>
        <taxon>Agaricus</taxon>
    </lineage>
</organism>